<dbReference type="FunFam" id="1.10.340.30:FF:000002">
    <property type="entry name" value="Adenine DNA glycosylase"/>
    <property type="match status" value="1"/>
</dbReference>
<dbReference type="EMBL" id="BMOF01000086">
    <property type="protein sequence ID" value="GGK08558.1"/>
    <property type="molecule type" value="Genomic_DNA"/>
</dbReference>
<dbReference type="GO" id="GO:0034039">
    <property type="term" value="F:8-oxo-7,8-dihydroguanine DNA N-glycosylase activity"/>
    <property type="evidence" value="ECO:0007669"/>
    <property type="project" value="TreeGrafter"/>
</dbReference>
<comment type="similarity">
    <text evidence="3 14">Belongs to the Nth/MutY family.</text>
</comment>
<dbReference type="GO" id="GO:0051539">
    <property type="term" value="F:4 iron, 4 sulfur cluster binding"/>
    <property type="evidence" value="ECO:0007669"/>
    <property type="project" value="UniProtKB-UniRule"/>
</dbReference>
<dbReference type="GO" id="GO:0035485">
    <property type="term" value="F:adenine/guanine mispair binding"/>
    <property type="evidence" value="ECO:0007669"/>
    <property type="project" value="TreeGrafter"/>
</dbReference>
<sequence length="380" mass="42258">MKRRATAEPADRAAAILQGFDVAGFRCRLVDWFRHQQRDLPWRRDRDPYKIWVSEVMLQQTRVETALPYFLRFVERFPTVEALAAAEEADVLKLWEGLGYYSRARNLLRGARQVMEEFGGVLPDDPEELARIKGIGPYTAGAILSIAYGRPVPAVDGNVLRVLSRLLLVEEDVQKPGTRRLFTQLAAALVCPDDPSAFNQGLMELGALVCTPRAPKCLLCPVREDCRAYAAGRERELPAKGKRKAIPTVDMVAAVVWRGAAVYVYRRPEGGLLGGLWAFPDGERRADEAWEAAAARILRERYGLAVAVSGPLLDVVHTFSHCRWNLRVFQCAWVAGDGAAPDGRWVEVDKLDELAFPASHKKIVAALDGETVSARRGALR</sequence>
<evidence type="ECO:0000256" key="3">
    <source>
        <dbReference type="ARBA" id="ARBA00008343"/>
    </source>
</evidence>
<dbReference type="CDD" id="cd03431">
    <property type="entry name" value="NUDIX_DNA_Glycosylase_C-MutY"/>
    <property type="match status" value="1"/>
</dbReference>
<dbReference type="InterPro" id="IPR044298">
    <property type="entry name" value="MIG/MutY"/>
</dbReference>
<accession>A0A8J3FEJ0</accession>
<dbReference type="SMART" id="SM00525">
    <property type="entry name" value="FES"/>
    <property type="match status" value="1"/>
</dbReference>
<dbReference type="Pfam" id="PF00633">
    <property type="entry name" value="HHH"/>
    <property type="match status" value="1"/>
</dbReference>
<keyword evidence="12" id="KW-0234">DNA repair</keyword>
<comment type="function">
    <text evidence="2">Adenine glycosylase active on G-A mispairs. MutY also corrects error-prone DNA synthesis past GO lesions which are due to the oxidatively damaged form of guanine: 7,8-dihydro-8-oxoguanine (8-oxo-dGTP).</text>
</comment>
<dbReference type="NCBIfam" id="TIGR01084">
    <property type="entry name" value="mutY"/>
    <property type="match status" value="1"/>
</dbReference>
<evidence type="ECO:0000256" key="2">
    <source>
        <dbReference type="ARBA" id="ARBA00002933"/>
    </source>
</evidence>
<dbReference type="GO" id="GO:0032357">
    <property type="term" value="F:oxidized purine DNA binding"/>
    <property type="evidence" value="ECO:0007669"/>
    <property type="project" value="TreeGrafter"/>
</dbReference>
<evidence type="ECO:0000256" key="7">
    <source>
        <dbReference type="ARBA" id="ARBA00022723"/>
    </source>
</evidence>
<dbReference type="PANTHER" id="PTHR42944">
    <property type="entry name" value="ADENINE DNA GLYCOSYLASE"/>
    <property type="match status" value="1"/>
</dbReference>
<dbReference type="CDD" id="cd00056">
    <property type="entry name" value="ENDO3c"/>
    <property type="match status" value="1"/>
</dbReference>
<dbReference type="InterPro" id="IPR011257">
    <property type="entry name" value="DNA_glycosylase"/>
</dbReference>
<evidence type="ECO:0000256" key="12">
    <source>
        <dbReference type="ARBA" id="ARBA00023204"/>
    </source>
</evidence>
<dbReference type="Pfam" id="PF00730">
    <property type="entry name" value="HhH-GPD"/>
    <property type="match status" value="1"/>
</dbReference>
<dbReference type="EC" id="3.2.2.31" evidence="4 14"/>
<dbReference type="InterPro" id="IPR015797">
    <property type="entry name" value="NUDIX_hydrolase-like_dom_sf"/>
</dbReference>
<evidence type="ECO:0000256" key="4">
    <source>
        <dbReference type="ARBA" id="ARBA00012045"/>
    </source>
</evidence>
<dbReference type="FunFam" id="1.10.1670.10:FF:000002">
    <property type="entry name" value="Adenine DNA glycosylase"/>
    <property type="match status" value="1"/>
</dbReference>
<keyword evidence="10 14" id="KW-0408">Iron</keyword>
<dbReference type="GO" id="GO:0006298">
    <property type="term" value="P:mismatch repair"/>
    <property type="evidence" value="ECO:0007669"/>
    <property type="project" value="TreeGrafter"/>
</dbReference>
<dbReference type="SMART" id="SM00478">
    <property type="entry name" value="ENDO3c"/>
    <property type="match status" value="1"/>
</dbReference>
<dbReference type="InterPro" id="IPR029119">
    <property type="entry name" value="MutY_C"/>
</dbReference>
<comment type="cofactor">
    <cofactor evidence="14">
        <name>[4Fe-4S] cluster</name>
        <dbReference type="ChEBI" id="CHEBI:49883"/>
    </cofactor>
    <text evidence="14">Binds 1 [4Fe-4S] cluster.</text>
</comment>
<dbReference type="GO" id="GO:0000701">
    <property type="term" value="F:purine-specific mismatch base pair DNA N-glycosylase activity"/>
    <property type="evidence" value="ECO:0007669"/>
    <property type="project" value="UniProtKB-EC"/>
</dbReference>
<comment type="catalytic activity">
    <reaction evidence="1 14">
        <text>Hydrolyzes free adenine bases from 7,8-dihydro-8-oxoguanine:adenine mismatched double-stranded DNA, leaving an apurinic site.</text>
        <dbReference type="EC" id="3.2.2.31"/>
    </reaction>
</comment>
<dbReference type="InterPro" id="IPR000445">
    <property type="entry name" value="HhH_motif"/>
</dbReference>
<dbReference type="Gene3D" id="1.10.340.30">
    <property type="entry name" value="Hypothetical protein, domain 2"/>
    <property type="match status" value="1"/>
</dbReference>
<dbReference type="AlphaFoldDB" id="A0A8J3FEJ0"/>
<dbReference type="InterPro" id="IPR023170">
    <property type="entry name" value="HhH_base_excis_C"/>
</dbReference>
<dbReference type="PANTHER" id="PTHR42944:SF1">
    <property type="entry name" value="ADENINE DNA GLYCOSYLASE"/>
    <property type="match status" value="1"/>
</dbReference>
<evidence type="ECO:0000256" key="1">
    <source>
        <dbReference type="ARBA" id="ARBA00000843"/>
    </source>
</evidence>
<evidence type="ECO:0000256" key="9">
    <source>
        <dbReference type="ARBA" id="ARBA00022801"/>
    </source>
</evidence>
<dbReference type="Pfam" id="PF14815">
    <property type="entry name" value="NUDIX_4"/>
    <property type="match status" value="1"/>
</dbReference>
<dbReference type="InterPro" id="IPR005760">
    <property type="entry name" value="A/G_AdeGlyc_MutY"/>
</dbReference>
<name>A0A8J3FEJ0_9BACI</name>
<feature type="domain" description="HhH-GPD" evidence="15">
    <location>
        <begin position="57"/>
        <end position="208"/>
    </location>
</feature>
<reference evidence="16" key="2">
    <citation type="submission" date="2020-09" db="EMBL/GenBank/DDBJ databases">
        <authorList>
            <person name="Sun Q."/>
            <person name="Ohkuma M."/>
        </authorList>
    </citation>
    <scope>NUCLEOTIDE SEQUENCE</scope>
    <source>
        <strain evidence="16">JCM 14719</strain>
    </source>
</reference>
<keyword evidence="17" id="KW-1185">Reference proteome</keyword>
<evidence type="ECO:0000256" key="8">
    <source>
        <dbReference type="ARBA" id="ARBA00022763"/>
    </source>
</evidence>
<keyword evidence="7" id="KW-0479">Metal-binding</keyword>
<keyword evidence="6" id="KW-0004">4Fe-4S</keyword>
<dbReference type="SUPFAM" id="SSF55811">
    <property type="entry name" value="Nudix"/>
    <property type="match status" value="1"/>
</dbReference>
<evidence type="ECO:0000313" key="17">
    <source>
        <dbReference type="Proteomes" id="UP000637720"/>
    </source>
</evidence>
<dbReference type="Gene3D" id="1.10.1670.10">
    <property type="entry name" value="Helix-hairpin-Helix base-excision DNA repair enzymes (C-terminal)"/>
    <property type="match status" value="1"/>
</dbReference>
<dbReference type="RefSeq" id="WP_229725870.1">
    <property type="nucleotide sequence ID" value="NZ_BMOF01000086.1"/>
</dbReference>
<gene>
    <name evidence="16" type="primary">mutY</name>
    <name evidence="16" type="ORF">GCM10007043_23270</name>
</gene>
<evidence type="ECO:0000256" key="13">
    <source>
        <dbReference type="ARBA" id="ARBA00023295"/>
    </source>
</evidence>
<dbReference type="InterPro" id="IPR003651">
    <property type="entry name" value="Endonuclease3_FeS-loop_motif"/>
</dbReference>
<dbReference type="GO" id="GO:0006284">
    <property type="term" value="P:base-excision repair"/>
    <property type="evidence" value="ECO:0007669"/>
    <property type="project" value="UniProtKB-UniRule"/>
</dbReference>
<evidence type="ECO:0000313" key="16">
    <source>
        <dbReference type="EMBL" id="GGK08558.1"/>
    </source>
</evidence>
<keyword evidence="13 14" id="KW-0326">Glycosidase</keyword>
<evidence type="ECO:0000256" key="11">
    <source>
        <dbReference type="ARBA" id="ARBA00023014"/>
    </source>
</evidence>
<keyword evidence="8 14" id="KW-0227">DNA damage</keyword>
<organism evidence="16 17">
    <name type="scientific">Calditerricola satsumensis</name>
    <dbReference type="NCBI Taxonomy" id="373054"/>
    <lineage>
        <taxon>Bacteria</taxon>
        <taxon>Bacillati</taxon>
        <taxon>Bacillota</taxon>
        <taxon>Bacilli</taxon>
        <taxon>Bacillales</taxon>
        <taxon>Bacillaceae</taxon>
        <taxon>Calditerricola</taxon>
    </lineage>
</organism>
<dbReference type="SUPFAM" id="SSF48150">
    <property type="entry name" value="DNA-glycosylase"/>
    <property type="match status" value="1"/>
</dbReference>
<comment type="caution">
    <text evidence="16">The sequence shown here is derived from an EMBL/GenBank/DDBJ whole genome shotgun (WGS) entry which is preliminary data.</text>
</comment>
<evidence type="ECO:0000256" key="5">
    <source>
        <dbReference type="ARBA" id="ARBA00022023"/>
    </source>
</evidence>
<evidence type="ECO:0000256" key="6">
    <source>
        <dbReference type="ARBA" id="ARBA00022485"/>
    </source>
</evidence>
<reference evidence="16" key="1">
    <citation type="journal article" date="2014" name="Int. J. Syst. Evol. Microbiol.">
        <title>Complete genome sequence of Corynebacterium casei LMG S-19264T (=DSM 44701T), isolated from a smear-ripened cheese.</title>
        <authorList>
            <consortium name="US DOE Joint Genome Institute (JGI-PGF)"/>
            <person name="Walter F."/>
            <person name="Albersmeier A."/>
            <person name="Kalinowski J."/>
            <person name="Ruckert C."/>
        </authorList>
    </citation>
    <scope>NUCLEOTIDE SEQUENCE</scope>
    <source>
        <strain evidence="16">JCM 14719</strain>
    </source>
</reference>
<keyword evidence="11" id="KW-0411">Iron-sulfur</keyword>
<evidence type="ECO:0000256" key="10">
    <source>
        <dbReference type="ARBA" id="ARBA00023004"/>
    </source>
</evidence>
<proteinExistence type="inferred from homology"/>
<dbReference type="Gene3D" id="3.90.79.10">
    <property type="entry name" value="Nucleoside Triphosphate Pyrophosphohydrolase"/>
    <property type="match status" value="1"/>
</dbReference>
<dbReference type="InterPro" id="IPR003265">
    <property type="entry name" value="HhH-GPD_domain"/>
</dbReference>
<evidence type="ECO:0000259" key="15">
    <source>
        <dbReference type="SMART" id="SM00478"/>
    </source>
</evidence>
<protein>
    <recommendedName>
        <fullName evidence="5 14">Adenine DNA glycosylase</fullName>
        <ecNumber evidence="4 14">3.2.2.31</ecNumber>
    </recommendedName>
</protein>
<keyword evidence="9" id="KW-0378">Hydrolase</keyword>
<dbReference type="GO" id="GO:0046872">
    <property type="term" value="F:metal ion binding"/>
    <property type="evidence" value="ECO:0007669"/>
    <property type="project" value="UniProtKB-UniRule"/>
</dbReference>
<dbReference type="Proteomes" id="UP000637720">
    <property type="component" value="Unassembled WGS sequence"/>
</dbReference>
<evidence type="ECO:0000256" key="14">
    <source>
        <dbReference type="RuleBase" id="RU365096"/>
    </source>
</evidence>